<dbReference type="SUPFAM" id="SSF54736">
    <property type="entry name" value="ClpS-like"/>
    <property type="match status" value="1"/>
</dbReference>
<dbReference type="RefSeq" id="WP_073306437.1">
    <property type="nucleotide sequence ID" value="NZ_FRAW01000069.1"/>
</dbReference>
<accession>A0A1M6ZQY2</accession>
<feature type="transmembrane region" description="Helical" evidence="1">
    <location>
        <begin position="367"/>
        <end position="390"/>
    </location>
</feature>
<dbReference type="Pfam" id="PF00542">
    <property type="entry name" value="Ribosomal_L12"/>
    <property type="match status" value="1"/>
</dbReference>
<dbReference type="GO" id="GO:0006412">
    <property type="term" value="P:translation"/>
    <property type="evidence" value="ECO:0007669"/>
    <property type="project" value="InterPro"/>
</dbReference>
<dbReference type="GO" id="GO:0005840">
    <property type="term" value="C:ribosome"/>
    <property type="evidence" value="ECO:0007669"/>
    <property type="project" value="UniProtKB-KW"/>
</dbReference>
<keyword evidence="3" id="KW-0689">Ribosomal protein</keyword>
<dbReference type="EMBL" id="FRAW01000069">
    <property type="protein sequence ID" value="SHL32745.1"/>
    <property type="molecule type" value="Genomic_DNA"/>
</dbReference>
<feature type="transmembrane region" description="Helical" evidence="1">
    <location>
        <begin position="410"/>
        <end position="436"/>
    </location>
</feature>
<reference evidence="4" key="1">
    <citation type="submission" date="2016-11" db="EMBL/GenBank/DDBJ databases">
        <authorList>
            <person name="Varghese N."/>
            <person name="Submissions S."/>
        </authorList>
    </citation>
    <scope>NUCLEOTIDE SEQUENCE [LARGE SCALE GENOMIC DNA]</scope>
    <source>
        <strain evidence="4">UWOS</strain>
    </source>
</reference>
<dbReference type="InterPro" id="IPR014719">
    <property type="entry name" value="Ribosomal_bL12_C/ClpS-like"/>
</dbReference>
<keyword evidence="4" id="KW-1185">Reference proteome</keyword>
<protein>
    <submittedName>
        <fullName evidence="3">Ribosomal protein L7/L12 C-terminal domain-containing protein</fullName>
    </submittedName>
</protein>
<proteinExistence type="predicted"/>
<name>A0A1M6ZQY2_9BACT</name>
<organism evidence="3 4">
    <name type="scientific">Fibrobacter intestinalis</name>
    <dbReference type="NCBI Taxonomy" id="28122"/>
    <lineage>
        <taxon>Bacteria</taxon>
        <taxon>Pseudomonadati</taxon>
        <taxon>Fibrobacterota</taxon>
        <taxon>Fibrobacteria</taxon>
        <taxon>Fibrobacterales</taxon>
        <taxon>Fibrobacteraceae</taxon>
        <taxon>Fibrobacter</taxon>
    </lineage>
</organism>
<keyword evidence="1" id="KW-0812">Transmembrane</keyword>
<evidence type="ECO:0000259" key="2">
    <source>
        <dbReference type="Pfam" id="PF00542"/>
    </source>
</evidence>
<evidence type="ECO:0000313" key="4">
    <source>
        <dbReference type="Proteomes" id="UP000184275"/>
    </source>
</evidence>
<gene>
    <name evidence="3" type="ORF">SAMN05720469_1692</name>
</gene>
<feature type="transmembrane region" description="Helical" evidence="1">
    <location>
        <begin position="477"/>
        <end position="501"/>
    </location>
</feature>
<dbReference type="Gene3D" id="3.30.1390.10">
    <property type="match status" value="1"/>
</dbReference>
<keyword evidence="3" id="KW-0687">Ribonucleoprotein</keyword>
<keyword evidence="1" id="KW-0472">Membrane</keyword>
<keyword evidence="1" id="KW-1133">Transmembrane helix</keyword>
<feature type="domain" description="Large ribosomal subunit protein bL12 C-terminal" evidence="2">
    <location>
        <begin position="534"/>
        <end position="599"/>
    </location>
</feature>
<dbReference type="GO" id="GO:0003735">
    <property type="term" value="F:structural constituent of ribosome"/>
    <property type="evidence" value="ECO:0007669"/>
    <property type="project" value="InterPro"/>
</dbReference>
<sequence length="600" mass="66622">MSKEFTLFDKTITFTDKQIARAKILQRFGSYADAAEEITKIAYLNKINSYEDLIADNGSIIQIVVNMFFEPTMKFIVANKIYDFSDKDLLSKFNQYNSISEDMEDLLKPFDEILQANASAQQYRELRKESRDRVIGGGFGVEGAIKGMAAAGAMNAAAGIGHSIFNSIGNALDNASAQDAMKAFFKDDNLIRKYTGIASKAIFVIQYIVLDLFEIKNLIASDGDLNDGDEALFENLKKGRVPEQEIPQFFVGLIQKDPYYPFFYDWGHDKFSEYKDTLIEMGCLMCYIPCKLSSSIKKVEDLTDFDRFVFDRVKDLLGVDYVAQLTAIDHEKADSSSSASQPEKPTLILNEKEKKVAEQKKERENSLCMGTLCGLAWFILALSGISYWVFEPVYGGGLSLWSILDRVIMSFVTFIVACGSVLVSLGVIGCCLAKTFDSKHPTIKRFTVGDIFVSIFTVVPAFISMGLVDFIHREKTAYVLLAFIVMAVLTTLCGILQLIVFKCKGVTGDEIESDSPVEEKLEEKPADIENKDCVDVVLVDCGARKMDVPKAVRSIANLELAEARAVVDRSNSVVKANVPKANAEMIKNDLVSLGATVILR</sequence>
<dbReference type="AlphaFoldDB" id="A0A1M6ZQY2"/>
<dbReference type="InterPro" id="IPR013823">
    <property type="entry name" value="Ribosomal_bL12_C"/>
</dbReference>
<evidence type="ECO:0000256" key="1">
    <source>
        <dbReference type="SAM" id="Phobius"/>
    </source>
</evidence>
<dbReference type="Proteomes" id="UP000184275">
    <property type="component" value="Unassembled WGS sequence"/>
</dbReference>
<evidence type="ECO:0000313" key="3">
    <source>
        <dbReference type="EMBL" id="SHL32745.1"/>
    </source>
</evidence>
<feature type="transmembrane region" description="Helical" evidence="1">
    <location>
        <begin position="448"/>
        <end position="471"/>
    </location>
</feature>